<dbReference type="AlphaFoldDB" id="A0AAV1VNV0"/>
<proteinExistence type="predicted"/>
<feature type="chain" id="PRO_5043976615" evidence="1">
    <location>
        <begin position="20"/>
        <end position="62"/>
    </location>
</feature>
<evidence type="ECO:0000313" key="3">
    <source>
        <dbReference type="Proteomes" id="UP001162060"/>
    </source>
</evidence>
<sequence>MRSGWTGNFLLSALSPATAYEIYIAANTARGSRAKLKFEVQVETKFKDEDMDAQDTMQGAVG</sequence>
<comment type="caution">
    <text evidence="2">The sequence shown here is derived from an EMBL/GenBank/DDBJ whole genome shotgun (WGS) entry which is preliminary data.</text>
</comment>
<keyword evidence="1" id="KW-0732">Signal</keyword>
<reference evidence="2" key="1">
    <citation type="submission" date="2024-01" db="EMBL/GenBank/DDBJ databases">
        <authorList>
            <person name="Webb A."/>
        </authorList>
    </citation>
    <scope>NUCLEOTIDE SEQUENCE</scope>
    <source>
        <strain evidence="2">Pm1</strain>
    </source>
</reference>
<organism evidence="2 3">
    <name type="scientific">Peronospora matthiolae</name>
    <dbReference type="NCBI Taxonomy" id="2874970"/>
    <lineage>
        <taxon>Eukaryota</taxon>
        <taxon>Sar</taxon>
        <taxon>Stramenopiles</taxon>
        <taxon>Oomycota</taxon>
        <taxon>Peronosporomycetes</taxon>
        <taxon>Peronosporales</taxon>
        <taxon>Peronosporaceae</taxon>
        <taxon>Peronospora</taxon>
    </lineage>
</organism>
<name>A0AAV1VNV0_9STRA</name>
<evidence type="ECO:0000256" key="1">
    <source>
        <dbReference type="SAM" id="SignalP"/>
    </source>
</evidence>
<feature type="signal peptide" evidence="1">
    <location>
        <begin position="1"/>
        <end position="19"/>
    </location>
</feature>
<dbReference type="EMBL" id="CAKLBY020000390">
    <property type="protein sequence ID" value="CAK7947959.1"/>
    <property type="molecule type" value="Genomic_DNA"/>
</dbReference>
<protein>
    <submittedName>
        <fullName evidence="2">Uncharacterized protein</fullName>
    </submittedName>
</protein>
<accession>A0AAV1VNV0</accession>
<dbReference type="Proteomes" id="UP001162060">
    <property type="component" value="Unassembled WGS sequence"/>
</dbReference>
<gene>
    <name evidence="2" type="ORF">PM001_LOCUS33109</name>
</gene>
<evidence type="ECO:0000313" key="2">
    <source>
        <dbReference type="EMBL" id="CAK7947959.1"/>
    </source>
</evidence>